<feature type="region of interest" description="Disordered" evidence="12">
    <location>
        <begin position="857"/>
        <end position="889"/>
    </location>
</feature>
<evidence type="ECO:0000256" key="5">
    <source>
        <dbReference type="ARBA" id="ARBA00022771"/>
    </source>
</evidence>
<dbReference type="GO" id="GO:0003677">
    <property type="term" value="F:DNA binding"/>
    <property type="evidence" value="ECO:0007669"/>
    <property type="project" value="UniProtKB-KW"/>
</dbReference>
<comment type="function">
    <text evidence="1">May be involved in transcriptional regulation.</text>
</comment>
<evidence type="ECO:0000256" key="1">
    <source>
        <dbReference type="ARBA" id="ARBA00003767"/>
    </source>
</evidence>
<evidence type="ECO:0000259" key="13">
    <source>
        <dbReference type="PROSITE" id="PS50157"/>
    </source>
</evidence>
<dbReference type="FunFam" id="3.30.160.60:FF:000097">
    <property type="entry name" value="Zinc finger protein"/>
    <property type="match status" value="1"/>
</dbReference>
<keyword evidence="4" id="KW-0677">Repeat</keyword>
<name>A0A401RQZ3_CHIPU</name>
<dbReference type="Gene3D" id="3.30.160.60">
    <property type="entry name" value="Classic Zinc Finger"/>
    <property type="match status" value="2"/>
</dbReference>
<feature type="region of interest" description="Disordered" evidence="12">
    <location>
        <begin position="341"/>
        <end position="361"/>
    </location>
</feature>
<accession>A0A401RQZ3</accession>
<keyword evidence="6" id="KW-0862">Zinc</keyword>
<reference evidence="14 15" key="1">
    <citation type="journal article" date="2018" name="Nat. Ecol. Evol.">
        <title>Shark genomes provide insights into elasmobranch evolution and the origin of vertebrates.</title>
        <authorList>
            <person name="Hara Y"/>
            <person name="Yamaguchi K"/>
            <person name="Onimaru K"/>
            <person name="Kadota M"/>
            <person name="Koyanagi M"/>
            <person name="Keeley SD"/>
            <person name="Tatsumi K"/>
            <person name="Tanaka K"/>
            <person name="Motone F"/>
            <person name="Kageyama Y"/>
            <person name="Nozu R"/>
            <person name="Adachi N"/>
            <person name="Nishimura O"/>
            <person name="Nakagawa R"/>
            <person name="Tanegashima C"/>
            <person name="Kiyatake I"/>
            <person name="Matsumoto R"/>
            <person name="Murakumo K"/>
            <person name="Nishida K"/>
            <person name="Terakita A"/>
            <person name="Kuratani S"/>
            <person name="Sato K"/>
            <person name="Hyodo S Kuraku.S."/>
        </authorList>
    </citation>
    <scope>NUCLEOTIDE SEQUENCE [LARGE SCALE GENOMIC DNA]</scope>
</reference>
<dbReference type="PROSITE" id="PS50157">
    <property type="entry name" value="ZINC_FINGER_C2H2_2"/>
    <property type="match status" value="2"/>
</dbReference>
<dbReference type="EMBL" id="BEZZ01003604">
    <property type="protein sequence ID" value="GCC20080.1"/>
    <property type="molecule type" value="Genomic_DNA"/>
</dbReference>
<evidence type="ECO:0000256" key="6">
    <source>
        <dbReference type="ARBA" id="ARBA00022833"/>
    </source>
</evidence>
<dbReference type="InterPro" id="IPR036236">
    <property type="entry name" value="Znf_C2H2_sf"/>
</dbReference>
<keyword evidence="7" id="KW-0805">Transcription regulation</keyword>
<dbReference type="GO" id="GO:0008270">
    <property type="term" value="F:zinc ion binding"/>
    <property type="evidence" value="ECO:0007669"/>
    <property type="project" value="UniProtKB-KW"/>
</dbReference>
<evidence type="ECO:0000256" key="2">
    <source>
        <dbReference type="ARBA" id="ARBA00004123"/>
    </source>
</evidence>
<dbReference type="STRING" id="137246.A0A401RQZ3"/>
<comment type="subcellular location">
    <subcellularLocation>
        <location evidence="2">Nucleus</location>
    </subcellularLocation>
</comment>
<feature type="compositionally biased region" description="Low complexity" evidence="12">
    <location>
        <begin position="774"/>
        <end position="788"/>
    </location>
</feature>
<feature type="region of interest" description="Disordered" evidence="12">
    <location>
        <begin position="1074"/>
        <end position="1106"/>
    </location>
</feature>
<proteinExistence type="predicted"/>
<keyword evidence="10" id="KW-0539">Nucleus</keyword>
<evidence type="ECO:0000256" key="10">
    <source>
        <dbReference type="ARBA" id="ARBA00023242"/>
    </source>
</evidence>
<dbReference type="GO" id="GO:0005634">
    <property type="term" value="C:nucleus"/>
    <property type="evidence" value="ECO:0007669"/>
    <property type="project" value="UniProtKB-SubCell"/>
</dbReference>
<feature type="region of interest" description="Disordered" evidence="12">
    <location>
        <begin position="294"/>
        <end position="322"/>
    </location>
</feature>
<comment type="caution">
    <text evidence="14">The sequence shown here is derived from an EMBL/GenBank/DDBJ whole genome shotgun (WGS) entry which is preliminary data.</text>
</comment>
<evidence type="ECO:0000313" key="15">
    <source>
        <dbReference type="Proteomes" id="UP000287033"/>
    </source>
</evidence>
<keyword evidence="15" id="KW-1185">Reference proteome</keyword>
<evidence type="ECO:0000256" key="7">
    <source>
        <dbReference type="ARBA" id="ARBA00023015"/>
    </source>
</evidence>
<feature type="domain" description="C2H2-type" evidence="13">
    <location>
        <begin position="165"/>
        <end position="192"/>
    </location>
</feature>
<feature type="compositionally biased region" description="Polar residues" evidence="12">
    <location>
        <begin position="308"/>
        <end position="322"/>
    </location>
</feature>
<feature type="region of interest" description="Disordered" evidence="12">
    <location>
        <begin position="373"/>
        <end position="398"/>
    </location>
</feature>
<dbReference type="PANTHER" id="PTHR47166">
    <property type="entry name" value="ZINC FINGER PROTEIN 831"/>
    <property type="match status" value="1"/>
</dbReference>
<keyword evidence="3" id="KW-0479">Metal-binding</keyword>
<keyword evidence="5 11" id="KW-0863">Zinc-finger</keyword>
<protein>
    <recommendedName>
        <fullName evidence="13">C2H2-type domain-containing protein</fullName>
    </recommendedName>
</protein>
<dbReference type="InterPro" id="IPR013087">
    <property type="entry name" value="Znf_C2H2_type"/>
</dbReference>
<dbReference type="SMART" id="SM00355">
    <property type="entry name" value="ZnF_C2H2"/>
    <property type="match status" value="2"/>
</dbReference>
<dbReference type="PROSITE" id="PS00028">
    <property type="entry name" value="ZINC_FINGER_C2H2_1"/>
    <property type="match status" value="2"/>
</dbReference>
<keyword evidence="8" id="KW-0238">DNA-binding</keyword>
<feature type="domain" description="C2H2-type" evidence="13">
    <location>
        <begin position="193"/>
        <end position="222"/>
    </location>
</feature>
<evidence type="ECO:0000256" key="4">
    <source>
        <dbReference type="ARBA" id="ARBA00022737"/>
    </source>
</evidence>
<keyword evidence="9" id="KW-0804">Transcription</keyword>
<evidence type="ECO:0000256" key="9">
    <source>
        <dbReference type="ARBA" id="ARBA00023163"/>
    </source>
</evidence>
<dbReference type="Proteomes" id="UP000287033">
    <property type="component" value="Unassembled WGS sequence"/>
</dbReference>
<evidence type="ECO:0000256" key="8">
    <source>
        <dbReference type="ARBA" id="ARBA00023125"/>
    </source>
</evidence>
<dbReference type="PANTHER" id="PTHR47166:SF1">
    <property type="entry name" value="ZINC FINGER PROTEIN 831"/>
    <property type="match status" value="1"/>
</dbReference>
<evidence type="ECO:0000313" key="14">
    <source>
        <dbReference type="EMBL" id="GCC20080.1"/>
    </source>
</evidence>
<feature type="region of interest" description="Disordered" evidence="12">
    <location>
        <begin position="121"/>
        <end position="145"/>
    </location>
</feature>
<feature type="compositionally biased region" description="Low complexity" evidence="12">
    <location>
        <begin position="808"/>
        <end position="819"/>
    </location>
</feature>
<dbReference type="OrthoDB" id="6077919at2759"/>
<evidence type="ECO:0000256" key="12">
    <source>
        <dbReference type="SAM" id="MobiDB-lite"/>
    </source>
</evidence>
<organism evidence="14 15">
    <name type="scientific">Chiloscyllium punctatum</name>
    <name type="common">Brownbanded bambooshark</name>
    <name type="synonym">Hemiscyllium punctatum</name>
    <dbReference type="NCBI Taxonomy" id="137246"/>
    <lineage>
        <taxon>Eukaryota</taxon>
        <taxon>Metazoa</taxon>
        <taxon>Chordata</taxon>
        <taxon>Craniata</taxon>
        <taxon>Vertebrata</taxon>
        <taxon>Chondrichthyes</taxon>
        <taxon>Elasmobranchii</taxon>
        <taxon>Galeomorphii</taxon>
        <taxon>Galeoidea</taxon>
        <taxon>Orectolobiformes</taxon>
        <taxon>Hemiscylliidae</taxon>
        <taxon>Chiloscyllium</taxon>
    </lineage>
</organism>
<feature type="region of interest" description="Disordered" evidence="12">
    <location>
        <begin position="746"/>
        <end position="836"/>
    </location>
</feature>
<feature type="compositionally biased region" description="Basic and acidic residues" evidence="12">
    <location>
        <begin position="294"/>
        <end position="306"/>
    </location>
</feature>
<sequence length="1377" mass="151675">MMACENKTDQCDKTEAGASEIAFQSLLQINGPVHQPGLIGMAPYSDPTKLSDGPPPSQLISLQPNPSPLFPHQIFQQSAEQRSPTNTKEMGKSSYIALACSTSEILTPQSKAISQPLIHNDQEPSQHLPHKSGPGLDPSPHGSGQRQYQLLVNMNQVKVKKQSKYVCNHCGRDCLKPSVLEKHIRSHTGERPFPCTTCGISFKTQSNLYKHKRTQTHVNNCRLLTGSESGPSSSLICVAARYSDINIQQEDGQKGSTSCQRELLAPKSNNMDLLGNQGFPNMPWDMFWSRNSTTEKGENEVIDGEKQGVQQQEAPTGNKQISLQRQQATYFAKQWINKSSSSSVQTNESTDSGYFSHSDSSDQQSCSLGSVWSFQGQSTDTEPGRGSQSSQSLVSAEQSAGGLFTGENVVQGMDRNQLGKLELGERISKLISDNKAVVDDKQLENVRPRKMAISKQGSIDLPMPYTFKDSFHFDMKSSQVNKRSNLSSSLPKAIPSSSGKLQQTFLSLPSHLAPTVDCLPVIRSNSLPPGEYNVLSNKMAKVLSSGPEKHCSQRTSSAAFRSENSLSRSLDFHPSHHRTLVRQTALEDSQASVPLVNGSSAAGERISNVTEFHPVSRSKHKSLEKRNSQKKLTKFSHEKWSMYGEETFRKKYQAVKRTSSAMPILQCGNQVTQISTINCANHTVAQDRVITALSENQHTSSLATSSTHKTPVRKHLSDPLIFGPVKVTTFNNQMFQAQFLPRHFDNSSFKQTNPDPCRGADKTTTPLIQPPVITTSSSDEPSSTDGRSGNTNSAGALQETTDCTTKGLPLLQPSSVPSLQKEKDQKRSIQRHFSHPKLVRQLSIQVPENKAVQESIKVKSQQESQPEEYIDTNNGVSKLSPAKPPKKKQRLKLVNIENPTEDLQFDSNLPGVIVLSQSFPFVGTLTSNGGHGHLQSTNSPKQPSPTVSISFIDFEQALSNQSKSCPESVATSSTYLPQFLPSDSEAKAEIMEDSGGVVQPNSFPLLSDTVGSQANHPNKVFRVESHMIQCVTPVPLQVKDPSLQKHNFLPKYQLKWPKMELIRLPSALATQTIVHEETSEGDSQTSPWNRPKPSHHDQQTTHPTLQPSFNEVQKTEGCELVQHTHTVSEGGQLPSAIHTTAVVTNLIHLMNKRFQWSICSQPGGKLHDVHWPAANSLHRGRWAPVSNLAHSLLGQCQQGASNVKQHGELDWSNVAGSGCQQIKCTSGGEKYQNWVQCRSRREPNIPLTEVNSDNSSFQKMNTQPELTWCYLRKTVPLHTQQKDRSTSVYATWGTCENASDRPSLALKDTIIVNRLQQKGRDTSAQSVSTHPNASLEVHIVLIPLFCLLASSIVKTPLRDPVLLCYVASIFSGDINKT</sequence>
<gene>
    <name evidence="14" type="ORF">chiPu_0021260</name>
</gene>
<dbReference type="Pfam" id="PF00096">
    <property type="entry name" value="zf-C2H2"/>
    <property type="match status" value="1"/>
</dbReference>
<feature type="region of interest" description="Disordered" evidence="12">
    <location>
        <begin position="38"/>
        <end position="71"/>
    </location>
</feature>
<dbReference type="SUPFAM" id="SSF57667">
    <property type="entry name" value="beta-beta-alpha zinc fingers"/>
    <property type="match status" value="1"/>
</dbReference>
<feature type="compositionally biased region" description="Polar residues" evidence="12">
    <location>
        <begin position="789"/>
        <end position="804"/>
    </location>
</feature>
<evidence type="ECO:0000256" key="11">
    <source>
        <dbReference type="PROSITE-ProRule" id="PRU00042"/>
    </source>
</evidence>
<feature type="compositionally biased region" description="Polar residues" evidence="12">
    <location>
        <begin position="344"/>
        <end position="355"/>
    </location>
</feature>
<evidence type="ECO:0000256" key="3">
    <source>
        <dbReference type="ARBA" id="ARBA00022723"/>
    </source>
</evidence>